<dbReference type="GO" id="GO:0046930">
    <property type="term" value="C:pore complex"/>
    <property type="evidence" value="ECO:0007669"/>
    <property type="project" value="UniProtKB-KW"/>
</dbReference>
<dbReference type="InterPro" id="IPR002299">
    <property type="entry name" value="Porin_Neis"/>
</dbReference>
<keyword evidence="4" id="KW-1134">Transmembrane beta strand</keyword>
<evidence type="ECO:0000256" key="6">
    <source>
        <dbReference type="ARBA" id="ARBA00022729"/>
    </source>
</evidence>
<gene>
    <name evidence="13" type="ORF">BN2475_70101</name>
</gene>
<feature type="chain" id="PRO_5009944166" evidence="11">
    <location>
        <begin position="28"/>
        <end position="348"/>
    </location>
</feature>
<dbReference type="AlphaFoldDB" id="A0A1N7RLY9"/>
<evidence type="ECO:0000256" key="1">
    <source>
        <dbReference type="ARBA" id="ARBA00004571"/>
    </source>
</evidence>
<evidence type="ECO:0000256" key="9">
    <source>
        <dbReference type="ARBA" id="ARBA00023136"/>
    </source>
</evidence>
<feature type="signal peptide" evidence="11">
    <location>
        <begin position="1"/>
        <end position="27"/>
    </location>
</feature>
<keyword evidence="9" id="KW-0472">Membrane</keyword>
<feature type="domain" description="Porin" evidence="12">
    <location>
        <begin position="18"/>
        <end position="318"/>
    </location>
</feature>
<protein>
    <submittedName>
        <fullName evidence="13">Outer membrane protein, (Porin)</fullName>
    </submittedName>
</protein>
<dbReference type="SUPFAM" id="SSF56935">
    <property type="entry name" value="Porins"/>
    <property type="match status" value="1"/>
</dbReference>
<evidence type="ECO:0000256" key="5">
    <source>
        <dbReference type="ARBA" id="ARBA00022692"/>
    </source>
</evidence>
<dbReference type="InterPro" id="IPR033900">
    <property type="entry name" value="Gram_neg_porin_domain"/>
</dbReference>
<evidence type="ECO:0000256" key="10">
    <source>
        <dbReference type="ARBA" id="ARBA00023237"/>
    </source>
</evidence>
<dbReference type="CDD" id="cd00342">
    <property type="entry name" value="gram_neg_porins"/>
    <property type="match status" value="1"/>
</dbReference>
<dbReference type="Proteomes" id="UP000187012">
    <property type="component" value="Unassembled WGS sequence"/>
</dbReference>
<evidence type="ECO:0000313" key="13">
    <source>
        <dbReference type="EMBL" id="SIT36134.1"/>
    </source>
</evidence>
<reference evidence="13 14" key="1">
    <citation type="submission" date="2016-12" db="EMBL/GenBank/DDBJ databases">
        <authorList>
            <person name="Song W.-J."/>
            <person name="Kurnit D.M."/>
        </authorList>
    </citation>
    <scope>NUCLEOTIDE SEQUENCE [LARGE SCALE GENOMIC DNA]</scope>
    <source>
        <strain evidence="13 14">STM7296</strain>
    </source>
</reference>
<keyword evidence="7" id="KW-0406">Ion transport</keyword>
<evidence type="ECO:0000256" key="11">
    <source>
        <dbReference type="SAM" id="SignalP"/>
    </source>
</evidence>
<evidence type="ECO:0000259" key="12">
    <source>
        <dbReference type="Pfam" id="PF13609"/>
    </source>
</evidence>
<dbReference type="PANTHER" id="PTHR34501">
    <property type="entry name" value="PROTEIN YDDL-RELATED"/>
    <property type="match status" value="1"/>
</dbReference>
<accession>A0A1N7RLY9</accession>
<keyword evidence="14" id="KW-1185">Reference proteome</keyword>
<evidence type="ECO:0000256" key="8">
    <source>
        <dbReference type="ARBA" id="ARBA00023114"/>
    </source>
</evidence>
<organism evidence="13 14">
    <name type="scientific">Paraburkholderia ribeironis</name>
    <dbReference type="NCBI Taxonomy" id="1247936"/>
    <lineage>
        <taxon>Bacteria</taxon>
        <taxon>Pseudomonadati</taxon>
        <taxon>Pseudomonadota</taxon>
        <taxon>Betaproteobacteria</taxon>
        <taxon>Burkholderiales</taxon>
        <taxon>Burkholderiaceae</taxon>
        <taxon>Paraburkholderia</taxon>
    </lineage>
</organism>
<dbReference type="Gene3D" id="2.40.160.10">
    <property type="entry name" value="Porin"/>
    <property type="match status" value="1"/>
</dbReference>
<evidence type="ECO:0000256" key="4">
    <source>
        <dbReference type="ARBA" id="ARBA00022452"/>
    </source>
</evidence>
<keyword evidence="8" id="KW-0626">Porin</keyword>
<dbReference type="RefSeq" id="WP_425435463.1">
    <property type="nucleotide sequence ID" value="NZ_CYGX02000007.1"/>
</dbReference>
<dbReference type="GO" id="GO:0009279">
    <property type="term" value="C:cell outer membrane"/>
    <property type="evidence" value="ECO:0007669"/>
    <property type="project" value="UniProtKB-SubCell"/>
</dbReference>
<evidence type="ECO:0000256" key="2">
    <source>
        <dbReference type="ARBA" id="ARBA00011233"/>
    </source>
</evidence>
<sequence length="348" mass="36722">MKMKYQLAAASMACIGMAVVDSPSACAQSNITLYGWTDAGIEYLSNADGKHSAVRLQNYGILPSEFGLTGTEDLGGGLKALFTLQQGFNLNDGTSTVPGYAFFRGAYVGLSGSFGTVTLGRQFSVLFDKTLFYDPFLYASYSGQGVLIPLEGNFIDNAIKYKSPVVAGFNGEALVSTSGIAGNTRAGRVLEAGGEYVGASLGVSAVYHQQHGTVAAGVDMSAQQTTIGTLAVRYAFDPVTVYLGGERQTGDLEPVKTVYWAGARYQITAAVALAGGVWHTQSHVASVGHPTLFVLSTTYAFSRRTTVYLNLGYARNSGSSSQTVYEYDPTPLNGASQRGAMLGISHVF</sequence>
<keyword evidence="5" id="KW-0812">Transmembrane</keyword>
<dbReference type="Pfam" id="PF13609">
    <property type="entry name" value="Porin_4"/>
    <property type="match status" value="1"/>
</dbReference>
<comment type="subcellular location">
    <subcellularLocation>
        <location evidence="1">Cell outer membrane</location>
        <topology evidence="1">Multi-pass membrane protein</topology>
    </subcellularLocation>
</comment>
<dbReference type="EMBL" id="CYGX02000007">
    <property type="protein sequence ID" value="SIT36134.1"/>
    <property type="molecule type" value="Genomic_DNA"/>
</dbReference>
<dbReference type="PRINTS" id="PR00184">
    <property type="entry name" value="NEISSPPORIN"/>
</dbReference>
<name>A0A1N7RLY9_9BURK</name>
<proteinExistence type="predicted"/>
<evidence type="ECO:0000256" key="3">
    <source>
        <dbReference type="ARBA" id="ARBA00022448"/>
    </source>
</evidence>
<keyword evidence="6 11" id="KW-0732">Signal</keyword>
<evidence type="ECO:0000256" key="7">
    <source>
        <dbReference type="ARBA" id="ARBA00023065"/>
    </source>
</evidence>
<dbReference type="InterPro" id="IPR023614">
    <property type="entry name" value="Porin_dom_sf"/>
</dbReference>
<comment type="subunit">
    <text evidence="2">Homotrimer.</text>
</comment>
<dbReference type="STRING" id="1247936.BN2475_70101"/>
<dbReference type="PANTHER" id="PTHR34501:SF9">
    <property type="entry name" value="MAJOR OUTER MEMBRANE PROTEIN P.IA"/>
    <property type="match status" value="1"/>
</dbReference>
<keyword evidence="10" id="KW-0998">Cell outer membrane</keyword>
<dbReference type="GO" id="GO:0006811">
    <property type="term" value="P:monoatomic ion transport"/>
    <property type="evidence" value="ECO:0007669"/>
    <property type="project" value="UniProtKB-KW"/>
</dbReference>
<evidence type="ECO:0000313" key="14">
    <source>
        <dbReference type="Proteomes" id="UP000187012"/>
    </source>
</evidence>
<keyword evidence="3" id="KW-0813">Transport</keyword>
<dbReference type="InterPro" id="IPR050298">
    <property type="entry name" value="Gram-neg_bact_OMP"/>
</dbReference>
<dbReference type="GO" id="GO:0015288">
    <property type="term" value="F:porin activity"/>
    <property type="evidence" value="ECO:0007669"/>
    <property type="project" value="UniProtKB-KW"/>
</dbReference>